<dbReference type="AlphaFoldDB" id="D8QIJ7"/>
<evidence type="ECO:0000313" key="2">
    <source>
        <dbReference type="EMBL" id="EFI92240.1"/>
    </source>
</evidence>
<feature type="region of interest" description="Disordered" evidence="1">
    <location>
        <begin position="36"/>
        <end position="55"/>
    </location>
</feature>
<sequence length="73" mass="8096">PSDADVDEREWKRRREGEAVATDEVDEEVEQAKVEREVNAAQDGHVAQARDGHEAEAQLEAAANQEVELPLDS</sequence>
<feature type="region of interest" description="Disordered" evidence="1">
    <location>
        <begin position="1"/>
        <end position="31"/>
    </location>
</feature>
<organism evidence="3">
    <name type="scientific">Schizophyllum commune (strain H4-8 / FGSC 9210)</name>
    <name type="common">Split gill fungus</name>
    <dbReference type="NCBI Taxonomy" id="578458"/>
    <lineage>
        <taxon>Eukaryota</taxon>
        <taxon>Fungi</taxon>
        <taxon>Dikarya</taxon>
        <taxon>Basidiomycota</taxon>
        <taxon>Agaricomycotina</taxon>
        <taxon>Agaricomycetes</taxon>
        <taxon>Agaricomycetidae</taxon>
        <taxon>Agaricales</taxon>
        <taxon>Schizophyllaceae</taxon>
        <taxon>Schizophyllum</taxon>
    </lineage>
</organism>
<gene>
    <name evidence="2" type="ORF">SCHCODRAFT_86129</name>
</gene>
<name>D8QIJ7_SCHCM</name>
<dbReference type="HOGENOM" id="CLU_2711765_0_0_1"/>
<evidence type="ECO:0000313" key="3">
    <source>
        <dbReference type="Proteomes" id="UP000007431"/>
    </source>
</evidence>
<dbReference type="InParanoid" id="D8QIJ7"/>
<reference evidence="2 3" key="1">
    <citation type="journal article" date="2010" name="Nat. Biotechnol.">
        <title>Genome sequence of the model mushroom Schizophyllum commune.</title>
        <authorList>
            <person name="Ohm R.A."/>
            <person name="de Jong J.F."/>
            <person name="Lugones L.G."/>
            <person name="Aerts A."/>
            <person name="Kothe E."/>
            <person name="Stajich J.E."/>
            <person name="de Vries R.P."/>
            <person name="Record E."/>
            <person name="Levasseur A."/>
            <person name="Baker S.E."/>
            <person name="Bartholomew K.A."/>
            <person name="Coutinho P.M."/>
            <person name="Erdmann S."/>
            <person name="Fowler T.J."/>
            <person name="Gathman A.C."/>
            <person name="Lombard V."/>
            <person name="Henrissat B."/>
            <person name="Knabe N."/>
            <person name="Kuees U."/>
            <person name="Lilly W.W."/>
            <person name="Lindquist E."/>
            <person name="Lucas S."/>
            <person name="Magnuson J.K."/>
            <person name="Piumi F."/>
            <person name="Raudaskoski M."/>
            <person name="Salamov A."/>
            <person name="Schmutz J."/>
            <person name="Schwarze F.W.M.R."/>
            <person name="vanKuyk P.A."/>
            <person name="Horton J.S."/>
            <person name="Grigoriev I.V."/>
            <person name="Woesten H.A.B."/>
        </authorList>
    </citation>
    <scope>NUCLEOTIDE SEQUENCE [LARGE SCALE GENOMIC DNA]</scope>
    <source>
        <strain evidence="3">H4-8 / FGSC 9210</strain>
    </source>
</reference>
<dbReference type="Proteomes" id="UP000007431">
    <property type="component" value="Unassembled WGS sequence"/>
</dbReference>
<dbReference type="GeneID" id="9593633"/>
<dbReference type="KEGG" id="scm:SCHCO_02518760"/>
<keyword evidence="3" id="KW-1185">Reference proteome</keyword>
<dbReference type="OrthoDB" id="10578156at2759"/>
<protein>
    <submittedName>
        <fullName evidence="2">Expressed protein</fullName>
    </submittedName>
</protein>
<feature type="non-terminal residue" evidence="2">
    <location>
        <position position="1"/>
    </location>
</feature>
<proteinExistence type="predicted"/>
<dbReference type="EMBL" id="GL377313">
    <property type="protein sequence ID" value="EFI92240.1"/>
    <property type="molecule type" value="Genomic_DNA"/>
</dbReference>
<accession>D8QIJ7</accession>
<evidence type="ECO:0000256" key="1">
    <source>
        <dbReference type="SAM" id="MobiDB-lite"/>
    </source>
</evidence>
<feature type="compositionally biased region" description="Basic and acidic residues" evidence="1">
    <location>
        <begin position="9"/>
        <end position="18"/>
    </location>
</feature>